<protein>
    <submittedName>
        <fullName evidence="1">Uncharacterized protein</fullName>
    </submittedName>
</protein>
<reference evidence="1" key="1">
    <citation type="submission" date="2021-03" db="EMBL/GenBank/DDBJ databases">
        <authorList>
            <person name="Bekaert M."/>
        </authorList>
    </citation>
    <scope>NUCLEOTIDE SEQUENCE</scope>
</reference>
<dbReference type="InterPro" id="IPR011042">
    <property type="entry name" value="6-blade_b-propeller_TolB-like"/>
</dbReference>
<accession>A0A8S3SYX9</accession>
<dbReference type="EMBL" id="CAJPWZ010001945">
    <property type="protein sequence ID" value="CAG2226883.1"/>
    <property type="molecule type" value="Genomic_DNA"/>
</dbReference>
<comment type="caution">
    <text evidence="1">The sequence shown here is derived from an EMBL/GenBank/DDBJ whole genome shotgun (WGS) entry which is preliminary data.</text>
</comment>
<dbReference type="SUPFAM" id="SSF63829">
    <property type="entry name" value="Calcium-dependent phosphotriesterase"/>
    <property type="match status" value="1"/>
</dbReference>
<name>A0A8S3SYX9_MYTED</name>
<sequence>MDTWQTLVAVKQPKKNNMKYLNDISRAGRPPIGSHVIKFHAIHELLCFSCQVGQNCITISRKEPSGDKSLIHKPIIATMDTPTDICSDDNGHIYVSGQGSNNIHRLTKEGKVIDIPLHSHHGIKQPVAICFNQTYTKLYIVNEWGKSVLVFDVI</sequence>
<dbReference type="AlphaFoldDB" id="A0A8S3SYX9"/>
<proteinExistence type="predicted"/>
<dbReference type="OrthoDB" id="6129516at2759"/>
<evidence type="ECO:0000313" key="1">
    <source>
        <dbReference type="EMBL" id="CAG2226883.1"/>
    </source>
</evidence>
<evidence type="ECO:0000313" key="2">
    <source>
        <dbReference type="Proteomes" id="UP000683360"/>
    </source>
</evidence>
<dbReference type="Gene3D" id="2.120.10.30">
    <property type="entry name" value="TolB, C-terminal domain"/>
    <property type="match status" value="1"/>
</dbReference>
<keyword evidence="2" id="KW-1185">Reference proteome</keyword>
<dbReference type="Proteomes" id="UP000683360">
    <property type="component" value="Unassembled WGS sequence"/>
</dbReference>
<gene>
    <name evidence="1" type="ORF">MEDL_39974</name>
</gene>
<organism evidence="1 2">
    <name type="scientific">Mytilus edulis</name>
    <name type="common">Blue mussel</name>
    <dbReference type="NCBI Taxonomy" id="6550"/>
    <lineage>
        <taxon>Eukaryota</taxon>
        <taxon>Metazoa</taxon>
        <taxon>Spiralia</taxon>
        <taxon>Lophotrochozoa</taxon>
        <taxon>Mollusca</taxon>
        <taxon>Bivalvia</taxon>
        <taxon>Autobranchia</taxon>
        <taxon>Pteriomorphia</taxon>
        <taxon>Mytilida</taxon>
        <taxon>Mytiloidea</taxon>
        <taxon>Mytilidae</taxon>
        <taxon>Mytilinae</taxon>
        <taxon>Mytilus</taxon>
    </lineage>
</organism>